<evidence type="ECO:0000313" key="3">
    <source>
        <dbReference type="Proteomes" id="UP000314294"/>
    </source>
</evidence>
<keyword evidence="3" id="KW-1185">Reference proteome</keyword>
<dbReference type="Proteomes" id="UP000314294">
    <property type="component" value="Unassembled WGS sequence"/>
</dbReference>
<feature type="compositionally biased region" description="Basic and acidic residues" evidence="1">
    <location>
        <begin position="22"/>
        <end position="31"/>
    </location>
</feature>
<dbReference type="AlphaFoldDB" id="A0A4Z2ECS4"/>
<sequence length="86" mass="9305">MSVSWLASTMRCPRKVSQLRGARAESRRDPEGPGPGENQDQEGPGGTRRGPGPGLGGRASGFIQNRRMRNGSGWSHAFTARRSDVR</sequence>
<accession>A0A4Z2ECS4</accession>
<gene>
    <name evidence="2" type="ORF">EYF80_063340</name>
</gene>
<organism evidence="2 3">
    <name type="scientific">Liparis tanakae</name>
    <name type="common">Tanaka's snailfish</name>
    <dbReference type="NCBI Taxonomy" id="230148"/>
    <lineage>
        <taxon>Eukaryota</taxon>
        <taxon>Metazoa</taxon>
        <taxon>Chordata</taxon>
        <taxon>Craniata</taxon>
        <taxon>Vertebrata</taxon>
        <taxon>Euteleostomi</taxon>
        <taxon>Actinopterygii</taxon>
        <taxon>Neopterygii</taxon>
        <taxon>Teleostei</taxon>
        <taxon>Neoteleostei</taxon>
        <taxon>Acanthomorphata</taxon>
        <taxon>Eupercaria</taxon>
        <taxon>Perciformes</taxon>
        <taxon>Cottioidei</taxon>
        <taxon>Cottales</taxon>
        <taxon>Liparidae</taxon>
        <taxon>Liparis</taxon>
    </lineage>
</organism>
<evidence type="ECO:0000313" key="2">
    <source>
        <dbReference type="EMBL" id="TNN26523.1"/>
    </source>
</evidence>
<feature type="compositionally biased region" description="Gly residues" evidence="1">
    <location>
        <begin position="43"/>
        <end position="59"/>
    </location>
</feature>
<reference evidence="2 3" key="1">
    <citation type="submission" date="2019-03" db="EMBL/GenBank/DDBJ databases">
        <title>First draft genome of Liparis tanakae, snailfish: a comprehensive survey of snailfish specific genes.</title>
        <authorList>
            <person name="Kim W."/>
            <person name="Song I."/>
            <person name="Jeong J.-H."/>
            <person name="Kim D."/>
            <person name="Kim S."/>
            <person name="Ryu S."/>
            <person name="Song J.Y."/>
            <person name="Lee S.K."/>
        </authorList>
    </citation>
    <scope>NUCLEOTIDE SEQUENCE [LARGE SCALE GENOMIC DNA]</scope>
    <source>
        <tissue evidence="2">Muscle</tissue>
    </source>
</reference>
<protein>
    <submittedName>
        <fullName evidence="2">Uncharacterized protein</fullName>
    </submittedName>
</protein>
<name>A0A4Z2ECS4_9TELE</name>
<proteinExistence type="predicted"/>
<dbReference type="EMBL" id="SRLO01010053">
    <property type="protein sequence ID" value="TNN26523.1"/>
    <property type="molecule type" value="Genomic_DNA"/>
</dbReference>
<evidence type="ECO:0000256" key="1">
    <source>
        <dbReference type="SAM" id="MobiDB-lite"/>
    </source>
</evidence>
<feature type="region of interest" description="Disordered" evidence="1">
    <location>
        <begin position="1"/>
        <end position="86"/>
    </location>
</feature>
<comment type="caution">
    <text evidence="2">The sequence shown here is derived from an EMBL/GenBank/DDBJ whole genome shotgun (WGS) entry which is preliminary data.</text>
</comment>